<dbReference type="RefSeq" id="WP_379710152.1">
    <property type="nucleotide sequence ID" value="NZ_JBHTBS010000002.1"/>
</dbReference>
<dbReference type="InterPro" id="IPR000253">
    <property type="entry name" value="FHA_dom"/>
</dbReference>
<evidence type="ECO:0000259" key="3">
    <source>
        <dbReference type="PROSITE" id="PS50006"/>
    </source>
</evidence>
<comment type="caution">
    <text evidence="4">The sequence shown here is derived from an EMBL/GenBank/DDBJ whole genome shotgun (WGS) entry which is preliminary data.</text>
</comment>
<dbReference type="PANTHER" id="PTHR23308">
    <property type="entry name" value="NUCLEAR INHIBITOR OF PROTEIN PHOSPHATASE-1"/>
    <property type="match status" value="1"/>
</dbReference>
<feature type="transmembrane region" description="Helical" evidence="2">
    <location>
        <begin position="147"/>
        <end position="168"/>
    </location>
</feature>
<dbReference type="SMART" id="SM00240">
    <property type="entry name" value="FHA"/>
    <property type="match status" value="1"/>
</dbReference>
<dbReference type="EMBL" id="JBHTBS010000002">
    <property type="protein sequence ID" value="MFC7336659.1"/>
    <property type="molecule type" value="Genomic_DNA"/>
</dbReference>
<reference evidence="5" key="1">
    <citation type="journal article" date="2019" name="Int. J. Syst. Evol. Microbiol.">
        <title>The Global Catalogue of Microorganisms (GCM) 10K type strain sequencing project: providing services to taxonomists for standard genome sequencing and annotation.</title>
        <authorList>
            <consortium name="The Broad Institute Genomics Platform"/>
            <consortium name="The Broad Institute Genome Sequencing Center for Infectious Disease"/>
            <person name="Wu L."/>
            <person name="Ma J."/>
        </authorList>
    </citation>
    <scope>NUCLEOTIDE SEQUENCE [LARGE SCALE GENOMIC DNA]</scope>
    <source>
        <strain evidence="5">CGMCC 4.1467</strain>
    </source>
</reference>
<proteinExistence type="predicted"/>
<dbReference type="SUPFAM" id="SSF49879">
    <property type="entry name" value="SMAD/FHA domain"/>
    <property type="match status" value="1"/>
</dbReference>
<keyword evidence="2" id="KW-0472">Membrane</keyword>
<feature type="region of interest" description="Disordered" evidence="1">
    <location>
        <begin position="187"/>
        <end position="212"/>
    </location>
</feature>
<keyword evidence="2" id="KW-0812">Transmembrane</keyword>
<evidence type="ECO:0000313" key="4">
    <source>
        <dbReference type="EMBL" id="MFC7336659.1"/>
    </source>
</evidence>
<dbReference type="PROSITE" id="PS50006">
    <property type="entry name" value="FHA_DOMAIN"/>
    <property type="match status" value="1"/>
</dbReference>
<dbReference type="InterPro" id="IPR008984">
    <property type="entry name" value="SMAD_FHA_dom_sf"/>
</dbReference>
<feature type="compositionally biased region" description="Basic and acidic residues" evidence="1">
    <location>
        <begin position="104"/>
        <end position="130"/>
    </location>
</feature>
<dbReference type="Pfam" id="PF00498">
    <property type="entry name" value="FHA"/>
    <property type="match status" value="1"/>
</dbReference>
<dbReference type="Gene3D" id="2.60.200.20">
    <property type="match status" value="1"/>
</dbReference>
<feature type="domain" description="FHA" evidence="3">
    <location>
        <begin position="25"/>
        <end position="74"/>
    </location>
</feature>
<keyword evidence="5" id="KW-1185">Reference proteome</keyword>
<evidence type="ECO:0000313" key="5">
    <source>
        <dbReference type="Proteomes" id="UP001596472"/>
    </source>
</evidence>
<organism evidence="4 5">
    <name type="scientific">Haloferula chungangensis</name>
    <dbReference type="NCBI Taxonomy" id="1048331"/>
    <lineage>
        <taxon>Bacteria</taxon>
        <taxon>Pseudomonadati</taxon>
        <taxon>Verrucomicrobiota</taxon>
        <taxon>Verrucomicrobiia</taxon>
        <taxon>Verrucomicrobiales</taxon>
        <taxon>Verrucomicrobiaceae</taxon>
        <taxon>Haloferula</taxon>
    </lineage>
</organism>
<accession>A0ABW2L2T8</accession>
<evidence type="ECO:0000256" key="1">
    <source>
        <dbReference type="SAM" id="MobiDB-lite"/>
    </source>
</evidence>
<name>A0ABW2L2T8_9BACT</name>
<sequence length="212" mass="22770">MPRVTITVPDKKSQPYRFALDRKSVTLGRGSENDITVDCGSVSVRHAVMERVKGGYQLRDLGSTNGTKLNGKARDIIELFDGAPVKIGDVEFGFTLTPEEIAEMAKEGPADSPIVKEDSGSPRRKPESRRSAQPSRPPVMVSQPSGGASFLMTLLFLILAAGSFYVGLSIRHSKETGRSLTQDIKHGVPQASESDEMLIPGVADGDSPEASE</sequence>
<protein>
    <submittedName>
        <fullName evidence="4">FHA domain-containing protein</fullName>
    </submittedName>
</protein>
<keyword evidence="2" id="KW-1133">Transmembrane helix</keyword>
<dbReference type="InterPro" id="IPR050923">
    <property type="entry name" value="Cell_Proc_Reg/RNA_Proc"/>
</dbReference>
<evidence type="ECO:0000256" key="2">
    <source>
        <dbReference type="SAM" id="Phobius"/>
    </source>
</evidence>
<gene>
    <name evidence="4" type="ORF">ACFQY0_05685</name>
</gene>
<dbReference type="Proteomes" id="UP001596472">
    <property type="component" value="Unassembled WGS sequence"/>
</dbReference>
<feature type="region of interest" description="Disordered" evidence="1">
    <location>
        <begin position="104"/>
        <end position="143"/>
    </location>
</feature>